<evidence type="ECO:0000313" key="3">
    <source>
        <dbReference type="Proteomes" id="UP000287651"/>
    </source>
</evidence>
<accession>A0A427AS47</accession>
<proteinExistence type="predicted"/>
<dbReference type="Proteomes" id="UP000287651">
    <property type="component" value="Unassembled WGS sequence"/>
</dbReference>
<evidence type="ECO:0000256" key="1">
    <source>
        <dbReference type="SAM" id="MobiDB-lite"/>
    </source>
</evidence>
<feature type="compositionally biased region" description="Basic and acidic residues" evidence="1">
    <location>
        <begin position="11"/>
        <end position="29"/>
    </location>
</feature>
<dbReference type="AlphaFoldDB" id="A0A427AS47"/>
<protein>
    <submittedName>
        <fullName evidence="2">Uncharacterized protein</fullName>
    </submittedName>
</protein>
<sequence length="217" mass="24151">MVFNQSSFRFDSVEQRGKGRKGRAEKGVEEGIPIQHRHDIQELQHRPDGEGHAPEKVLGPEAQDADHSKIGSEPMDRHLHHLARSTPQQRQPCPRQEHRRPTSHPVERPIGLRKLRRPAPLLLLGISSLARVHPAGDVGEPVDVEPVGAAESVNTKEGEPDAEGEQVEDKHAEPEHVPPAPHLLRCRPWRRGRRQRGVAPVAAATSVLREIKKQGHG</sequence>
<evidence type="ECO:0000313" key="2">
    <source>
        <dbReference type="EMBL" id="RRT79079.1"/>
    </source>
</evidence>
<comment type="caution">
    <text evidence="2">The sequence shown here is derived from an EMBL/GenBank/DDBJ whole genome shotgun (WGS) entry which is preliminary data.</text>
</comment>
<gene>
    <name evidence="2" type="ORF">B296_00015246</name>
</gene>
<organism evidence="2 3">
    <name type="scientific">Ensete ventricosum</name>
    <name type="common">Abyssinian banana</name>
    <name type="synonym">Musa ensete</name>
    <dbReference type="NCBI Taxonomy" id="4639"/>
    <lineage>
        <taxon>Eukaryota</taxon>
        <taxon>Viridiplantae</taxon>
        <taxon>Streptophyta</taxon>
        <taxon>Embryophyta</taxon>
        <taxon>Tracheophyta</taxon>
        <taxon>Spermatophyta</taxon>
        <taxon>Magnoliopsida</taxon>
        <taxon>Liliopsida</taxon>
        <taxon>Zingiberales</taxon>
        <taxon>Musaceae</taxon>
        <taxon>Ensete</taxon>
    </lineage>
</organism>
<name>A0A427AS47_ENSVE</name>
<reference evidence="2 3" key="1">
    <citation type="journal article" date="2014" name="Agronomy (Basel)">
        <title>A Draft Genome Sequence for Ensete ventricosum, the Drought-Tolerant Tree Against Hunger.</title>
        <authorList>
            <person name="Harrison J."/>
            <person name="Moore K.A."/>
            <person name="Paszkiewicz K."/>
            <person name="Jones T."/>
            <person name="Grant M."/>
            <person name="Ambacheew D."/>
            <person name="Muzemil S."/>
            <person name="Studholme D.J."/>
        </authorList>
    </citation>
    <scope>NUCLEOTIDE SEQUENCE [LARGE SCALE GENOMIC DNA]</scope>
</reference>
<feature type="compositionally biased region" description="Basic and acidic residues" evidence="1">
    <location>
        <begin position="64"/>
        <end position="77"/>
    </location>
</feature>
<feature type="region of interest" description="Disordered" evidence="1">
    <location>
        <begin position="134"/>
        <end position="183"/>
    </location>
</feature>
<dbReference type="EMBL" id="AMZH03001501">
    <property type="protein sequence ID" value="RRT79079.1"/>
    <property type="molecule type" value="Genomic_DNA"/>
</dbReference>
<feature type="compositionally biased region" description="Basic and acidic residues" evidence="1">
    <location>
        <begin position="36"/>
        <end position="55"/>
    </location>
</feature>
<feature type="compositionally biased region" description="Basic and acidic residues" evidence="1">
    <location>
        <begin position="167"/>
        <end position="176"/>
    </location>
</feature>
<feature type="region of interest" description="Disordered" evidence="1">
    <location>
        <begin position="1"/>
        <end position="112"/>
    </location>
</feature>